<dbReference type="GO" id="GO:0003676">
    <property type="term" value="F:nucleic acid binding"/>
    <property type="evidence" value="ECO:0007669"/>
    <property type="project" value="InterPro"/>
</dbReference>
<feature type="domain" description="RNase H type-1" evidence="1">
    <location>
        <begin position="2"/>
        <end position="63"/>
    </location>
</feature>
<organism evidence="2 3">
    <name type="scientific">Morella rubra</name>
    <name type="common">Chinese bayberry</name>
    <dbReference type="NCBI Taxonomy" id="262757"/>
    <lineage>
        <taxon>Eukaryota</taxon>
        <taxon>Viridiplantae</taxon>
        <taxon>Streptophyta</taxon>
        <taxon>Embryophyta</taxon>
        <taxon>Tracheophyta</taxon>
        <taxon>Spermatophyta</taxon>
        <taxon>Magnoliopsida</taxon>
        <taxon>eudicotyledons</taxon>
        <taxon>Gunneridae</taxon>
        <taxon>Pentapetalae</taxon>
        <taxon>rosids</taxon>
        <taxon>fabids</taxon>
        <taxon>Fagales</taxon>
        <taxon>Myricaceae</taxon>
        <taxon>Morella</taxon>
    </lineage>
</organism>
<keyword evidence="3" id="KW-1185">Reference proteome</keyword>
<gene>
    <name evidence="2" type="ORF">CJ030_MR1G002132</name>
</gene>
<dbReference type="Pfam" id="PF13456">
    <property type="entry name" value="RVT_3"/>
    <property type="match status" value="1"/>
</dbReference>
<evidence type="ECO:0000313" key="2">
    <source>
        <dbReference type="EMBL" id="KAB1227615.1"/>
    </source>
</evidence>
<reference evidence="2 3" key="1">
    <citation type="journal article" date="2019" name="Plant Biotechnol. J.">
        <title>The red bayberry genome and genetic basis of sex determination.</title>
        <authorList>
            <person name="Jia H.M."/>
            <person name="Jia H.J."/>
            <person name="Cai Q.L."/>
            <person name="Wang Y."/>
            <person name="Zhao H.B."/>
            <person name="Yang W.F."/>
            <person name="Wang G.Y."/>
            <person name="Li Y.H."/>
            <person name="Zhan D.L."/>
            <person name="Shen Y.T."/>
            <person name="Niu Q.F."/>
            <person name="Chang L."/>
            <person name="Qiu J."/>
            <person name="Zhao L."/>
            <person name="Xie H.B."/>
            <person name="Fu W.Y."/>
            <person name="Jin J."/>
            <person name="Li X.W."/>
            <person name="Jiao Y."/>
            <person name="Zhou C.C."/>
            <person name="Tu T."/>
            <person name="Chai C.Y."/>
            <person name="Gao J.L."/>
            <person name="Fan L.J."/>
            <person name="van de Weg E."/>
            <person name="Wang J.Y."/>
            <person name="Gao Z.S."/>
        </authorList>
    </citation>
    <scope>NUCLEOTIDE SEQUENCE [LARGE SCALE GENOMIC DNA]</scope>
    <source>
        <tissue evidence="2">Leaves</tissue>
    </source>
</reference>
<sequence>MAGVVNNSNGDVLHAAVEKISNSDPTKGEPEAARLGTMEATRHGHKNIILEGDFQKVIDELKNFPRRTDWRIHNILYVGSLRL</sequence>
<accession>A0A6A1WQM8</accession>
<dbReference type="AlphaFoldDB" id="A0A6A1WQM8"/>
<evidence type="ECO:0000259" key="1">
    <source>
        <dbReference type="Pfam" id="PF13456"/>
    </source>
</evidence>
<proteinExistence type="predicted"/>
<protein>
    <recommendedName>
        <fullName evidence="1">RNase H type-1 domain-containing protein</fullName>
    </recommendedName>
</protein>
<comment type="caution">
    <text evidence="2">The sequence shown here is derived from an EMBL/GenBank/DDBJ whole genome shotgun (WGS) entry which is preliminary data.</text>
</comment>
<name>A0A6A1WQM8_9ROSI</name>
<dbReference type="EMBL" id="RXIC02000019">
    <property type="protein sequence ID" value="KAB1227615.1"/>
    <property type="molecule type" value="Genomic_DNA"/>
</dbReference>
<dbReference type="InterPro" id="IPR002156">
    <property type="entry name" value="RNaseH_domain"/>
</dbReference>
<dbReference type="GO" id="GO:0004523">
    <property type="term" value="F:RNA-DNA hybrid ribonuclease activity"/>
    <property type="evidence" value="ECO:0007669"/>
    <property type="project" value="InterPro"/>
</dbReference>
<evidence type="ECO:0000313" key="3">
    <source>
        <dbReference type="Proteomes" id="UP000516437"/>
    </source>
</evidence>
<dbReference type="Proteomes" id="UP000516437">
    <property type="component" value="Chromosome 1"/>
</dbReference>